<dbReference type="PANTHER" id="PTHR13847">
    <property type="entry name" value="SARCOSINE DEHYDROGENASE-RELATED"/>
    <property type="match status" value="1"/>
</dbReference>
<evidence type="ECO:0000256" key="2">
    <source>
        <dbReference type="ARBA" id="ARBA00022977"/>
    </source>
</evidence>
<dbReference type="GO" id="GO:0009228">
    <property type="term" value="P:thiamine biosynthetic process"/>
    <property type="evidence" value="ECO:0007669"/>
    <property type="project" value="UniProtKB-KW"/>
</dbReference>
<dbReference type="PANTHER" id="PTHR13847:SF289">
    <property type="entry name" value="GLYCINE OXIDASE"/>
    <property type="match status" value="1"/>
</dbReference>
<evidence type="ECO:0000256" key="4">
    <source>
        <dbReference type="ARBA" id="ARBA00049872"/>
    </source>
</evidence>
<name>A0AAP8PN16_9STAP</name>
<dbReference type="InterPro" id="IPR006076">
    <property type="entry name" value="FAD-dep_OxRdtase"/>
</dbReference>
<feature type="domain" description="FAD dependent oxidoreductase" evidence="6">
    <location>
        <begin position="3"/>
        <end position="348"/>
    </location>
</feature>
<evidence type="ECO:0000256" key="1">
    <source>
        <dbReference type="ARBA" id="ARBA00004948"/>
    </source>
</evidence>
<evidence type="ECO:0000256" key="3">
    <source>
        <dbReference type="ARBA" id="ARBA00023002"/>
    </source>
</evidence>
<comment type="catalytic activity">
    <reaction evidence="4">
        <text>glycine + O2 + H2O = glyoxylate + H2O2 + NH4(+)</text>
        <dbReference type="Rhea" id="RHEA:11532"/>
        <dbReference type="ChEBI" id="CHEBI:15377"/>
        <dbReference type="ChEBI" id="CHEBI:15379"/>
        <dbReference type="ChEBI" id="CHEBI:16240"/>
        <dbReference type="ChEBI" id="CHEBI:28938"/>
        <dbReference type="ChEBI" id="CHEBI:36655"/>
        <dbReference type="ChEBI" id="CHEBI:57305"/>
        <dbReference type="EC" id="1.4.3.19"/>
    </reaction>
</comment>
<comment type="pathway">
    <text evidence="1">Cofactor biosynthesis; thiamine diphosphate biosynthesis.</text>
</comment>
<dbReference type="GO" id="GO:0005737">
    <property type="term" value="C:cytoplasm"/>
    <property type="evidence" value="ECO:0007669"/>
    <property type="project" value="TreeGrafter"/>
</dbReference>
<dbReference type="SUPFAM" id="SSF54373">
    <property type="entry name" value="FAD-linked reductases, C-terminal domain"/>
    <property type="match status" value="1"/>
</dbReference>
<protein>
    <recommendedName>
        <fullName evidence="5">glycine oxidase</fullName>
        <ecNumber evidence="5">1.4.3.19</ecNumber>
    </recommendedName>
</protein>
<dbReference type="Pfam" id="PF01266">
    <property type="entry name" value="DAO"/>
    <property type="match status" value="1"/>
</dbReference>
<dbReference type="Proteomes" id="UP000242470">
    <property type="component" value="Unassembled WGS sequence"/>
</dbReference>
<gene>
    <name evidence="7" type="primary">thiO</name>
    <name evidence="7" type="ORF">CD158_08600</name>
</gene>
<dbReference type="SUPFAM" id="SSF51905">
    <property type="entry name" value="FAD/NAD(P)-binding domain"/>
    <property type="match status" value="1"/>
</dbReference>
<dbReference type="InterPro" id="IPR012727">
    <property type="entry name" value="Gly_oxidase_ThiO"/>
</dbReference>
<reference evidence="7 8" key="1">
    <citation type="submission" date="2017-08" db="EMBL/GenBank/DDBJ databases">
        <title>Draft genome sequences of 64 type strains of genus Staph aureus.</title>
        <authorList>
            <person name="Cole K."/>
            <person name="Golubchik T."/>
            <person name="Russell J."/>
            <person name="Foster D."/>
            <person name="Llewelyn M."/>
            <person name="Wilson D."/>
            <person name="Crook D."/>
            <person name="Paul J."/>
        </authorList>
    </citation>
    <scope>NUCLEOTIDE SEQUENCE [LARGE SCALE GENOMIC DNA]</scope>
    <source>
        <strain evidence="7 8">NCTC 12101</strain>
    </source>
</reference>
<dbReference type="NCBIfam" id="TIGR02352">
    <property type="entry name" value="thiamin_ThiO"/>
    <property type="match status" value="1"/>
</dbReference>
<dbReference type="Gene3D" id="3.30.9.10">
    <property type="entry name" value="D-Amino Acid Oxidase, subunit A, domain 2"/>
    <property type="match status" value="1"/>
</dbReference>
<dbReference type="RefSeq" id="WP_059107104.1">
    <property type="nucleotide sequence ID" value="NZ_AP024589.1"/>
</dbReference>
<evidence type="ECO:0000313" key="7">
    <source>
        <dbReference type="EMBL" id="PNZ66399.1"/>
    </source>
</evidence>
<keyword evidence="2" id="KW-0784">Thiamine biosynthesis</keyword>
<evidence type="ECO:0000313" key="8">
    <source>
        <dbReference type="Proteomes" id="UP000242470"/>
    </source>
</evidence>
<sequence length="373" mass="41870">MYDVIIIGSGVMGLSVAKSLSESDLNIVVIDRDIPGMHASYKAGGMLGAQNEFTYDSTLFRLALRAQRLFEPLQAELKQQTGIDIEYQQSGLIKLAAAPEDNEQVLQQQAFLHSYHPAVRLLSEHELSDITHHTVTAPHLAAMHIPTDHQINANKYTKALLKSIIQNGVERYYQTEVTQVEAKDTGYQVHTDQHGILTAKQVIVAGGAWSNELVNEPELDKAVTGVKGEVVLVEHKDLKLDTTIFMTNGCYIVPKAKHRFLIGATSYVNDYSVGVSNEGKDWLLSHTIKHIPDIAQSQILKTWSGIRPYTRNEQPIMDEIQPGLFVITGHYRNGILLSPLIGQLMSEWVLNHERPESFTDFQFKRGERHEMHN</sequence>
<keyword evidence="3" id="KW-0560">Oxidoreductase</keyword>
<dbReference type="Gene3D" id="3.50.50.60">
    <property type="entry name" value="FAD/NAD(P)-binding domain"/>
    <property type="match status" value="1"/>
</dbReference>
<dbReference type="EMBL" id="PPQW01000065">
    <property type="protein sequence ID" value="PNZ66399.1"/>
    <property type="molecule type" value="Genomic_DNA"/>
</dbReference>
<proteinExistence type="predicted"/>
<evidence type="ECO:0000259" key="6">
    <source>
        <dbReference type="Pfam" id="PF01266"/>
    </source>
</evidence>
<dbReference type="GO" id="GO:0043799">
    <property type="term" value="F:glycine oxidase activity"/>
    <property type="evidence" value="ECO:0007669"/>
    <property type="project" value="UniProtKB-EC"/>
</dbReference>
<dbReference type="InterPro" id="IPR036188">
    <property type="entry name" value="FAD/NAD-bd_sf"/>
</dbReference>
<dbReference type="EC" id="1.4.3.19" evidence="5"/>
<accession>A0AAP8PN16</accession>
<dbReference type="GO" id="GO:0050660">
    <property type="term" value="F:flavin adenine dinucleotide binding"/>
    <property type="evidence" value="ECO:0007669"/>
    <property type="project" value="InterPro"/>
</dbReference>
<organism evidence="7 8">
    <name type="scientific">Staphylococcus auricularis</name>
    <dbReference type="NCBI Taxonomy" id="29379"/>
    <lineage>
        <taxon>Bacteria</taxon>
        <taxon>Bacillati</taxon>
        <taxon>Bacillota</taxon>
        <taxon>Bacilli</taxon>
        <taxon>Bacillales</taxon>
        <taxon>Staphylococcaceae</taxon>
        <taxon>Staphylococcus</taxon>
    </lineage>
</organism>
<dbReference type="AlphaFoldDB" id="A0AAP8PN16"/>
<comment type="caution">
    <text evidence="7">The sequence shown here is derived from an EMBL/GenBank/DDBJ whole genome shotgun (WGS) entry which is preliminary data.</text>
</comment>
<evidence type="ECO:0000256" key="5">
    <source>
        <dbReference type="ARBA" id="ARBA00050018"/>
    </source>
</evidence>
<dbReference type="GeneID" id="64981129"/>